<dbReference type="Proteomes" id="UP000664218">
    <property type="component" value="Unassembled WGS sequence"/>
</dbReference>
<evidence type="ECO:0000313" key="1">
    <source>
        <dbReference type="EMBL" id="MBO1266247.1"/>
    </source>
</evidence>
<name>A0A939KH61_9CLOT</name>
<dbReference type="GO" id="GO:0004519">
    <property type="term" value="F:endonuclease activity"/>
    <property type="evidence" value="ECO:0007669"/>
    <property type="project" value="UniProtKB-KW"/>
</dbReference>
<evidence type="ECO:0000313" key="2">
    <source>
        <dbReference type="Proteomes" id="UP000664218"/>
    </source>
</evidence>
<gene>
    <name evidence="1" type="ORF">J3A84_14515</name>
</gene>
<keyword evidence="2" id="KW-1185">Reference proteome</keyword>
<protein>
    <submittedName>
        <fullName evidence="1">HNH endonuclease</fullName>
    </submittedName>
</protein>
<keyword evidence="1" id="KW-0255">Endonuclease</keyword>
<comment type="caution">
    <text evidence="1">The sequence shown here is derived from an EMBL/GenBank/DDBJ whole genome shotgun (WGS) entry which is preliminary data.</text>
</comment>
<keyword evidence="1" id="KW-0378">Hydrolase</keyword>
<dbReference type="AlphaFoldDB" id="A0A939KH61"/>
<proteinExistence type="predicted"/>
<dbReference type="RefSeq" id="WP_207600774.1">
    <property type="nucleotide sequence ID" value="NZ_JAFNJU010000015.1"/>
</dbReference>
<reference evidence="1" key="1">
    <citation type="submission" date="2021-03" db="EMBL/GenBank/DDBJ databases">
        <title>Proteiniclasticum marinus sp. nov., isolated from tidal flat sediment.</title>
        <authorList>
            <person name="Namirimu T."/>
            <person name="Yang J.-A."/>
            <person name="Yang S.-H."/>
            <person name="Kim Y.-J."/>
            <person name="Kwon K.K."/>
        </authorList>
    </citation>
    <scope>NUCLEOTIDE SEQUENCE</scope>
    <source>
        <strain evidence="1">SCR006</strain>
    </source>
</reference>
<keyword evidence="1" id="KW-0540">Nuclease</keyword>
<dbReference type="EMBL" id="JAFNJU010000015">
    <property type="protein sequence ID" value="MBO1266247.1"/>
    <property type="molecule type" value="Genomic_DNA"/>
</dbReference>
<organism evidence="1 2">
    <name type="scientific">Proteiniclasticum aestuarii</name>
    <dbReference type="NCBI Taxonomy" id="2817862"/>
    <lineage>
        <taxon>Bacteria</taxon>
        <taxon>Bacillati</taxon>
        <taxon>Bacillota</taxon>
        <taxon>Clostridia</taxon>
        <taxon>Eubacteriales</taxon>
        <taxon>Clostridiaceae</taxon>
        <taxon>Proteiniclasticum</taxon>
    </lineage>
</organism>
<dbReference type="InterPro" id="IPR003615">
    <property type="entry name" value="HNH_nuc"/>
</dbReference>
<sequence>MSKCVVCGKPGDTHHVIHKDEGGLEYPLNRICLCDHHHRGQSGPHRDPEIDLRYKRTLQNKLQSLFSEEFYRKEEIRKKAELSNSLLRTLVKTLKRYKEGYRRIDIIDFLMSGHQLIDEEDFLDSME</sequence>
<accession>A0A939KH61</accession>
<dbReference type="CDD" id="cd00085">
    <property type="entry name" value="HNHc"/>
    <property type="match status" value="1"/>
</dbReference>